<dbReference type="GO" id="GO:0004045">
    <property type="term" value="F:peptidyl-tRNA hydrolase activity"/>
    <property type="evidence" value="ECO:0007669"/>
    <property type="project" value="UniProtKB-UniRule"/>
</dbReference>
<comment type="caution">
    <text evidence="11">The sequence shown here is derived from an EMBL/GenBank/DDBJ whole genome shotgun (WGS) entry which is preliminary data.</text>
</comment>
<dbReference type="InterPro" id="IPR036416">
    <property type="entry name" value="Pept_tRNA_hydro_sf"/>
</dbReference>
<dbReference type="PROSITE" id="PS01196">
    <property type="entry name" value="PEPT_TRNA_HYDROL_2"/>
    <property type="match status" value="1"/>
</dbReference>
<reference evidence="11" key="1">
    <citation type="submission" date="2022-01" db="EMBL/GenBank/DDBJ databases">
        <title>Collection of gut derived symbiotic bacterial strains cultured from healthy donors.</title>
        <authorList>
            <person name="Lin H."/>
            <person name="Kohout C."/>
            <person name="Waligurski E."/>
            <person name="Pamer E.G."/>
        </authorList>
    </citation>
    <scope>NUCLEOTIDE SEQUENCE</scope>
    <source>
        <strain evidence="11">DFI.7.46</strain>
    </source>
</reference>
<dbReference type="GO" id="GO:0006515">
    <property type="term" value="P:protein quality control for misfolded or incompletely synthesized proteins"/>
    <property type="evidence" value="ECO:0007669"/>
    <property type="project" value="UniProtKB-UniRule"/>
</dbReference>
<comment type="catalytic activity">
    <reaction evidence="6 8 9">
        <text>an N-acyl-L-alpha-aminoacyl-tRNA + H2O = an N-acyl-L-amino acid + a tRNA + H(+)</text>
        <dbReference type="Rhea" id="RHEA:54448"/>
        <dbReference type="Rhea" id="RHEA-COMP:10123"/>
        <dbReference type="Rhea" id="RHEA-COMP:13883"/>
        <dbReference type="ChEBI" id="CHEBI:15377"/>
        <dbReference type="ChEBI" id="CHEBI:15378"/>
        <dbReference type="ChEBI" id="CHEBI:59874"/>
        <dbReference type="ChEBI" id="CHEBI:78442"/>
        <dbReference type="ChEBI" id="CHEBI:138191"/>
        <dbReference type="EC" id="3.1.1.29"/>
    </reaction>
</comment>
<dbReference type="GO" id="GO:0072344">
    <property type="term" value="P:rescue of stalled ribosome"/>
    <property type="evidence" value="ECO:0007669"/>
    <property type="project" value="UniProtKB-UniRule"/>
</dbReference>
<feature type="binding site" evidence="8">
    <location>
        <position position="121"/>
    </location>
    <ligand>
        <name>tRNA</name>
        <dbReference type="ChEBI" id="CHEBI:17843"/>
    </ligand>
</feature>
<keyword evidence="3 8" id="KW-0378">Hydrolase</keyword>
<dbReference type="EMBL" id="JAKNHJ010000001">
    <property type="protein sequence ID" value="MCG4616905.1"/>
    <property type="molecule type" value="Genomic_DNA"/>
</dbReference>
<evidence type="ECO:0000313" key="11">
    <source>
        <dbReference type="EMBL" id="MCG4616905.1"/>
    </source>
</evidence>
<feature type="site" description="Discriminates between blocked and unblocked aminoacyl-tRNA" evidence="8">
    <location>
        <position position="12"/>
    </location>
</feature>
<gene>
    <name evidence="8 11" type="primary">pth</name>
    <name evidence="11" type="ORF">L0M99_00140</name>
</gene>
<evidence type="ECO:0000256" key="5">
    <source>
        <dbReference type="ARBA" id="ARBA00038063"/>
    </source>
</evidence>
<dbReference type="PANTHER" id="PTHR17224:SF1">
    <property type="entry name" value="PEPTIDYL-TRNA HYDROLASE"/>
    <property type="match status" value="1"/>
</dbReference>
<organism evidence="11 12">
    <name type="scientific">Varibaculum cambriense</name>
    <dbReference type="NCBI Taxonomy" id="184870"/>
    <lineage>
        <taxon>Bacteria</taxon>
        <taxon>Bacillati</taxon>
        <taxon>Actinomycetota</taxon>
        <taxon>Actinomycetes</taxon>
        <taxon>Actinomycetales</taxon>
        <taxon>Actinomycetaceae</taxon>
        <taxon>Varibaculum</taxon>
    </lineage>
</organism>
<evidence type="ECO:0000256" key="9">
    <source>
        <dbReference type="RuleBase" id="RU000673"/>
    </source>
</evidence>
<proteinExistence type="inferred from homology"/>
<dbReference type="GO" id="GO:0005737">
    <property type="term" value="C:cytoplasm"/>
    <property type="evidence" value="ECO:0007669"/>
    <property type="project" value="UniProtKB-SubCell"/>
</dbReference>
<dbReference type="InterPro" id="IPR018171">
    <property type="entry name" value="Pept_tRNA_hydro_CS"/>
</dbReference>
<evidence type="ECO:0000256" key="3">
    <source>
        <dbReference type="ARBA" id="ARBA00022801"/>
    </source>
</evidence>
<keyword evidence="8" id="KW-0963">Cytoplasm</keyword>
<name>A0AAJ1B9N0_9ACTO</name>
<dbReference type="PANTHER" id="PTHR17224">
    <property type="entry name" value="PEPTIDYL-TRNA HYDROLASE"/>
    <property type="match status" value="1"/>
</dbReference>
<dbReference type="EC" id="3.1.1.29" evidence="1 8"/>
<feature type="active site" description="Proton acceptor" evidence="8">
    <location>
        <position position="22"/>
    </location>
</feature>
<keyword evidence="2 8" id="KW-0820">tRNA-binding</keyword>
<comment type="function">
    <text evidence="8">Hydrolyzes ribosome-free peptidyl-tRNAs (with 1 or more amino acids incorporated), which drop off the ribosome during protein synthesis, or as a result of ribosome stalling.</text>
</comment>
<comment type="similarity">
    <text evidence="5 8 10">Belongs to the PTH family.</text>
</comment>
<evidence type="ECO:0000256" key="10">
    <source>
        <dbReference type="RuleBase" id="RU004320"/>
    </source>
</evidence>
<dbReference type="HAMAP" id="MF_00083">
    <property type="entry name" value="Pept_tRNA_hydro_bact"/>
    <property type="match status" value="1"/>
</dbReference>
<evidence type="ECO:0000256" key="1">
    <source>
        <dbReference type="ARBA" id="ARBA00013260"/>
    </source>
</evidence>
<dbReference type="Proteomes" id="UP001200537">
    <property type="component" value="Unassembled WGS sequence"/>
</dbReference>
<evidence type="ECO:0000313" key="12">
    <source>
        <dbReference type="Proteomes" id="UP001200537"/>
    </source>
</evidence>
<dbReference type="AlphaFoldDB" id="A0AAJ1B9N0"/>
<protein>
    <recommendedName>
        <fullName evidence="7 8">Peptidyl-tRNA hydrolase</fullName>
        <shortName evidence="8">Pth</shortName>
        <ecNumber evidence="1 8">3.1.1.29</ecNumber>
    </recommendedName>
</protein>
<dbReference type="CDD" id="cd00462">
    <property type="entry name" value="PTH"/>
    <property type="match status" value="1"/>
</dbReference>
<feature type="binding site" evidence="8">
    <location>
        <position position="72"/>
    </location>
    <ligand>
        <name>tRNA</name>
        <dbReference type="ChEBI" id="CHEBI:17843"/>
    </ligand>
</feature>
<dbReference type="NCBIfam" id="TIGR00447">
    <property type="entry name" value="pth"/>
    <property type="match status" value="1"/>
</dbReference>
<sequence length="198" mass="21507">MESSWLVIGLGNPGEKYVGTRHNAGHLTIDHLAQSQGEQLRRHKTGCQVASLHLGIPGSPGPTVHLAKLDSYMNTSGIPTAKLVNFFGIDPTQNLLVVHDELDLVAYDLRLKRGGGEGGHNGLRSISQNLGTKDYARLRIGIGRPHPRQDPADYVLSRFPRGEQGSLNEALERAGQAITEVVTQGFVRAQQRVNSHAI</sequence>
<keyword evidence="4 8" id="KW-0694">RNA-binding</keyword>
<feature type="binding site" evidence="8">
    <location>
        <position position="74"/>
    </location>
    <ligand>
        <name>tRNA</name>
        <dbReference type="ChEBI" id="CHEBI:17843"/>
    </ligand>
</feature>
<comment type="subunit">
    <text evidence="8">Monomer.</text>
</comment>
<evidence type="ECO:0000256" key="2">
    <source>
        <dbReference type="ARBA" id="ARBA00022555"/>
    </source>
</evidence>
<comment type="function">
    <text evidence="8">Catalyzes the release of premature peptidyl moieties from peptidyl-tRNA molecules trapped in stalled 50S ribosomal subunits, and thus maintains levels of free tRNAs and 50S ribosomes.</text>
</comment>
<evidence type="ECO:0000256" key="8">
    <source>
        <dbReference type="HAMAP-Rule" id="MF_00083"/>
    </source>
</evidence>
<comment type="subcellular location">
    <subcellularLocation>
        <location evidence="8">Cytoplasm</location>
    </subcellularLocation>
</comment>
<dbReference type="Pfam" id="PF01195">
    <property type="entry name" value="Pept_tRNA_hydro"/>
    <property type="match status" value="1"/>
</dbReference>
<feature type="binding site" evidence="8">
    <location>
        <position position="17"/>
    </location>
    <ligand>
        <name>tRNA</name>
        <dbReference type="ChEBI" id="CHEBI:17843"/>
    </ligand>
</feature>
<evidence type="ECO:0000256" key="6">
    <source>
        <dbReference type="ARBA" id="ARBA00048707"/>
    </source>
</evidence>
<dbReference type="SUPFAM" id="SSF53178">
    <property type="entry name" value="Peptidyl-tRNA hydrolase-like"/>
    <property type="match status" value="1"/>
</dbReference>
<dbReference type="FunFam" id="3.40.50.1470:FF:000001">
    <property type="entry name" value="Peptidyl-tRNA hydrolase"/>
    <property type="match status" value="1"/>
</dbReference>
<dbReference type="RefSeq" id="WP_024058485.1">
    <property type="nucleotide sequence ID" value="NZ_JAGZVZ010000003.1"/>
</dbReference>
<dbReference type="GO" id="GO:0000049">
    <property type="term" value="F:tRNA binding"/>
    <property type="evidence" value="ECO:0007669"/>
    <property type="project" value="UniProtKB-UniRule"/>
</dbReference>
<feature type="site" description="Stabilizes the basic form of H active site to accept a proton" evidence="8">
    <location>
        <position position="100"/>
    </location>
</feature>
<accession>A0AAJ1B9N0</accession>
<evidence type="ECO:0000256" key="7">
    <source>
        <dbReference type="ARBA" id="ARBA00050038"/>
    </source>
</evidence>
<dbReference type="InterPro" id="IPR001328">
    <property type="entry name" value="Pept_tRNA_hydro"/>
</dbReference>
<dbReference type="Gene3D" id="3.40.50.1470">
    <property type="entry name" value="Peptidyl-tRNA hydrolase"/>
    <property type="match status" value="1"/>
</dbReference>
<evidence type="ECO:0000256" key="4">
    <source>
        <dbReference type="ARBA" id="ARBA00022884"/>
    </source>
</evidence>
<dbReference type="PROSITE" id="PS01195">
    <property type="entry name" value="PEPT_TRNA_HYDROL_1"/>
    <property type="match status" value="1"/>
</dbReference>